<dbReference type="NCBIfam" id="NF033537">
    <property type="entry name" value="lasso_biosyn_B2"/>
    <property type="match status" value="1"/>
</dbReference>
<dbReference type="Proteomes" id="UP000002482">
    <property type="component" value="Chromosome"/>
</dbReference>
<evidence type="ECO:0000313" key="2">
    <source>
        <dbReference type="EMBL" id="ADX45014.1"/>
    </source>
</evidence>
<accession>F0QC27</accession>
<evidence type="ECO:0000313" key="3">
    <source>
        <dbReference type="Proteomes" id="UP000002482"/>
    </source>
</evidence>
<dbReference type="AlphaFoldDB" id="F0QC27"/>
<dbReference type="Pfam" id="PF13471">
    <property type="entry name" value="Transglut_core3"/>
    <property type="match status" value="1"/>
</dbReference>
<dbReference type="EMBL" id="CP002521">
    <property type="protein sequence ID" value="ADX45014.1"/>
    <property type="molecule type" value="Genomic_DNA"/>
</dbReference>
<dbReference type="OrthoDB" id="3790432at2"/>
<feature type="domain" description="Microcin J25-processing protein McjB C-terminal" evidence="1">
    <location>
        <begin position="55"/>
        <end position="161"/>
    </location>
</feature>
<dbReference type="InterPro" id="IPR032708">
    <property type="entry name" value="McjB_C"/>
</dbReference>
<dbReference type="InterPro" id="IPR053521">
    <property type="entry name" value="McjB-like"/>
</dbReference>
<keyword evidence="3" id="KW-1185">Reference proteome</keyword>
<dbReference type="KEGG" id="aaa:Acav_1092"/>
<sequence length="172" mass="18593">MAACRPIPPNGCSCVSDVLPLRRLRAFLRLPRFERGLFFPAWLLLGLARAAVLCLGFRRIAPWLGRPVAEPPPLPSLDERGGRRAQQIGRTLRLCARHTPWQSNCLAQALAARCLLGLFGIPHVVCFGVARSDASQLQAHAWVIAGRGFVTGGVGAQRFTRTGCFVVGAEGA</sequence>
<organism evidence="2 3">
    <name type="scientific">Paracidovorax avenae (strain ATCC 19860 / DSM 7227 / CCUG 15838 / JCM 20985 / LMG 2117 / NCPPB 1011)</name>
    <name type="common">Acidovorax avenae</name>
    <dbReference type="NCBI Taxonomy" id="643561"/>
    <lineage>
        <taxon>Bacteria</taxon>
        <taxon>Pseudomonadati</taxon>
        <taxon>Pseudomonadota</taxon>
        <taxon>Betaproteobacteria</taxon>
        <taxon>Burkholderiales</taxon>
        <taxon>Comamonadaceae</taxon>
        <taxon>Paracidovorax</taxon>
    </lineage>
</organism>
<proteinExistence type="predicted"/>
<evidence type="ECO:0000259" key="1">
    <source>
        <dbReference type="Pfam" id="PF13471"/>
    </source>
</evidence>
<dbReference type="HOGENOM" id="CLU_129168_2_0_4"/>
<reference evidence="2" key="1">
    <citation type="submission" date="2011-02" db="EMBL/GenBank/DDBJ databases">
        <title>Complete sequence of Acidovorax avenae subsp. avenae ATCC 19860.</title>
        <authorList>
            <consortium name="US DOE Joint Genome Institute"/>
            <person name="Lucas S."/>
            <person name="Copeland A."/>
            <person name="Lapidus A."/>
            <person name="Cheng J.-F."/>
            <person name="Goodwin L."/>
            <person name="Pitluck S."/>
            <person name="Chertkov O."/>
            <person name="Held B."/>
            <person name="Detter J.C."/>
            <person name="Han C."/>
            <person name="Tapia R."/>
            <person name="Land M."/>
            <person name="Hauser L."/>
            <person name="Kyrpides N."/>
            <person name="Ivanova N."/>
            <person name="Ovchinnikova G."/>
            <person name="Pagani I."/>
            <person name="Gordon S."/>
            <person name="Woyke T."/>
        </authorList>
    </citation>
    <scope>NUCLEOTIDE SEQUENCE</scope>
    <source>
        <strain evidence="2">ATCC 19860</strain>
    </source>
</reference>
<protein>
    <recommendedName>
        <fullName evidence="1">Microcin J25-processing protein McjB C-terminal domain-containing protein</fullName>
    </recommendedName>
</protein>
<gene>
    <name evidence="2" type="ordered locus">Acav_1092</name>
</gene>
<name>F0QC27_PARA1</name>